<keyword evidence="4" id="KW-0677">Repeat</keyword>
<gene>
    <name evidence="11" type="primary">110678604</name>
</gene>
<dbReference type="GO" id="GO:0008270">
    <property type="term" value="F:zinc ion binding"/>
    <property type="evidence" value="ECO:0007669"/>
    <property type="project" value="UniProtKB-UniRule"/>
</dbReference>
<keyword evidence="3" id="KW-0479">Metal-binding</keyword>
<dbReference type="Pfam" id="PF12874">
    <property type="entry name" value="zf-met"/>
    <property type="match status" value="1"/>
</dbReference>
<dbReference type="PROSITE" id="PS50157">
    <property type="entry name" value="ZINC_FINGER_C2H2_2"/>
    <property type="match status" value="9"/>
</dbReference>
<dbReference type="InterPro" id="IPR012934">
    <property type="entry name" value="Znf_AD"/>
</dbReference>
<dbReference type="PROSITE" id="PS51915">
    <property type="entry name" value="ZAD"/>
    <property type="match status" value="1"/>
</dbReference>
<evidence type="ECO:0000256" key="9">
    <source>
        <dbReference type="ARBA" id="ARBA00023242"/>
    </source>
</evidence>
<name>A0A6I8U0D2_AEDAE</name>
<dbReference type="FunFam" id="3.30.160.60:FF:001753">
    <property type="entry name" value="Si:ch211-119o8.6"/>
    <property type="match status" value="1"/>
</dbReference>
<evidence type="ECO:0000256" key="7">
    <source>
        <dbReference type="ARBA" id="ARBA00023015"/>
    </source>
</evidence>
<accession>A0A6I8U0D2</accession>
<dbReference type="PANTHER" id="PTHR24394:SF29">
    <property type="entry name" value="MYONEURIN"/>
    <property type="match status" value="1"/>
</dbReference>
<keyword evidence="9" id="KW-0539">Nucleus</keyword>
<dbReference type="GO" id="GO:0000981">
    <property type="term" value="F:DNA-binding transcription factor activity, RNA polymerase II-specific"/>
    <property type="evidence" value="ECO:0007669"/>
    <property type="project" value="TreeGrafter"/>
</dbReference>
<dbReference type="InParanoid" id="A0A6I8U0D2"/>
<dbReference type="SUPFAM" id="SSF57716">
    <property type="entry name" value="Glucocorticoid receptor-like (DNA-binding domain)"/>
    <property type="match status" value="1"/>
</dbReference>
<dbReference type="Pfam" id="PF00096">
    <property type="entry name" value="zf-C2H2"/>
    <property type="match status" value="5"/>
</dbReference>
<dbReference type="Gene3D" id="3.30.160.60">
    <property type="entry name" value="Classic Zinc Finger"/>
    <property type="match status" value="7"/>
</dbReference>
<feature type="compositionally biased region" description="Basic residues" evidence="10">
    <location>
        <begin position="144"/>
        <end position="159"/>
    </location>
</feature>
<comment type="similarity">
    <text evidence="2">Belongs to the krueppel C2H2-type zinc-finger protein family.</text>
</comment>
<dbReference type="Pfam" id="PF07776">
    <property type="entry name" value="zf-AD"/>
    <property type="match status" value="1"/>
</dbReference>
<dbReference type="PANTHER" id="PTHR24394">
    <property type="entry name" value="ZINC FINGER PROTEIN"/>
    <property type="match status" value="1"/>
</dbReference>
<reference evidence="11" key="2">
    <citation type="submission" date="2020-05" db="UniProtKB">
        <authorList>
            <consortium name="EnsemblMetazoa"/>
        </authorList>
    </citation>
    <scope>IDENTIFICATION</scope>
    <source>
        <strain evidence="11">LVP_AGWG</strain>
    </source>
</reference>
<evidence type="ECO:0000256" key="4">
    <source>
        <dbReference type="ARBA" id="ARBA00022737"/>
    </source>
</evidence>
<organism evidence="11 12">
    <name type="scientific">Aedes aegypti</name>
    <name type="common">Yellowfever mosquito</name>
    <name type="synonym">Culex aegypti</name>
    <dbReference type="NCBI Taxonomy" id="7159"/>
    <lineage>
        <taxon>Eukaryota</taxon>
        <taxon>Metazoa</taxon>
        <taxon>Ecdysozoa</taxon>
        <taxon>Arthropoda</taxon>
        <taxon>Hexapoda</taxon>
        <taxon>Insecta</taxon>
        <taxon>Pterygota</taxon>
        <taxon>Neoptera</taxon>
        <taxon>Endopterygota</taxon>
        <taxon>Diptera</taxon>
        <taxon>Nematocera</taxon>
        <taxon>Culicoidea</taxon>
        <taxon>Culicidae</taxon>
        <taxon>Culicinae</taxon>
        <taxon>Aedini</taxon>
        <taxon>Aedes</taxon>
        <taxon>Stegomyia</taxon>
    </lineage>
</organism>
<dbReference type="FunFam" id="3.30.160.60:FF:000446">
    <property type="entry name" value="Zinc finger protein"/>
    <property type="match status" value="1"/>
</dbReference>
<proteinExistence type="inferred from homology"/>
<comment type="subcellular location">
    <subcellularLocation>
        <location evidence="1">Nucleus</location>
    </subcellularLocation>
</comment>
<evidence type="ECO:0000256" key="1">
    <source>
        <dbReference type="ARBA" id="ARBA00004123"/>
    </source>
</evidence>
<dbReference type="PROSITE" id="PS00028">
    <property type="entry name" value="ZINC_FINGER_C2H2_1"/>
    <property type="match status" value="9"/>
</dbReference>
<keyword evidence="6" id="KW-0862">Zinc</keyword>
<evidence type="ECO:0000256" key="2">
    <source>
        <dbReference type="ARBA" id="ARBA00006991"/>
    </source>
</evidence>
<protein>
    <recommendedName>
        <fullName evidence="13">Zinc finger protein</fullName>
    </recommendedName>
</protein>
<evidence type="ECO:0008006" key="13">
    <source>
        <dbReference type="Google" id="ProtNLM"/>
    </source>
</evidence>
<keyword evidence="7" id="KW-0805">Transcription regulation</keyword>
<dbReference type="SUPFAM" id="SSF57667">
    <property type="entry name" value="beta-beta-alpha zinc fingers"/>
    <property type="match status" value="5"/>
</dbReference>
<dbReference type="EnsemblMetazoa" id="AAEL022503-RA">
    <property type="protein sequence ID" value="AAEL022503-PA"/>
    <property type="gene ID" value="AAEL022503"/>
</dbReference>
<dbReference type="OrthoDB" id="8117402at2759"/>
<evidence type="ECO:0000313" key="11">
    <source>
        <dbReference type="EnsemblMetazoa" id="AAEL022503-PA"/>
    </source>
</evidence>
<dbReference type="SMART" id="SM00868">
    <property type="entry name" value="zf-AD"/>
    <property type="match status" value="1"/>
</dbReference>
<dbReference type="InterPro" id="IPR036236">
    <property type="entry name" value="Znf_C2H2_sf"/>
</dbReference>
<evidence type="ECO:0000256" key="5">
    <source>
        <dbReference type="ARBA" id="ARBA00022771"/>
    </source>
</evidence>
<evidence type="ECO:0000256" key="10">
    <source>
        <dbReference type="SAM" id="MobiDB-lite"/>
    </source>
</evidence>
<feature type="compositionally biased region" description="Acidic residues" evidence="10">
    <location>
        <begin position="114"/>
        <end position="141"/>
    </location>
</feature>
<keyword evidence="8" id="KW-0804">Transcription</keyword>
<dbReference type="InterPro" id="IPR013087">
    <property type="entry name" value="Znf_C2H2_type"/>
</dbReference>
<sequence>MDVCRTCMKPHRKKRNRKVVSIFSELDGAFIANIIADCTAVEIKENDVLPSTICTDCFETVKLLAAFTTTVRDSDSRLRQMCKAEPAEDDLKDLSVTHFLEVKSEPAERIVNETGEEVQADDFEPEDDTDSEWDGSDEEEDRTVKRKRLGLKSKPKPRRRDGSPLPRTRKRYARKPRPHKVPIQSKEDLQLNEEERELFTVIEVPSGCHVCCGCLKIFDSAGELEAHRKLTHVWKMESLMKPSSKIVCDGCLHRYGSESSMQYHKKRVQLLKVVWECNKCKLRFKVAAKRREHLRLHPEDEPVALIARFKETTKQEFGWMCCALRCTESFATEQDLLTHAHAAHWIDRQKADLEAADKPEQCLVCYQRFADRRKIVTHQRRKYKRENFQCALCGLKFSTRSQLNSHEVKEHGSKAFQCKICDRNFTDKSSMKSHLKNMHTDEKPYQCTVCGMTFRQKGNLTIHMSNHVVDPQFKCEVCFKMFKAKLHLKYHMRTHTGEKPYKCRVCGHAFANHTNCRRHEMTHTGEKPHKCSYCEKSFSLKRMLIEHESTHTGEPVVKCKICNQRFGQQSELDSHMETIHTVCEDGDSYSVENSEEQPIAQPQYIQIVQQEPAQRAPNVTAHTSSLTIQPATVAIYNVIPSTAGKYGYVLKL</sequence>
<feature type="region of interest" description="Disordered" evidence="10">
    <location>
        <begin position="107"/>
        <end position="187"/>
    </location>
</feature>
<keyword evidence="12" id="KW-1185">Reference proteome</keyword>
<dbReference type="SMART" id="SM00355">
    <property type="entry name" value="ZnF_C2H2"/>
    <property type="match status" value="12"/>
</dbReference>
<evidence type="ECO:0000256" key="3">
    <source>
        <dbReference type="ARBA" id="ARBA00022723"/>
    </source>
</evidence>
<dbReference type="Proteomes" id="UP000008820">
    <property type="component" value="Chromosome 3"/>
</dbReference>
<dbReference type="FunFam" id="3.30.160.60:FF:000193">
    <property type="entry name" value="Zinc finger protein 300"/>
    <property type="match status" value="1"/>
</dbReference>
<keyword evidence="5" id="KW-0863">Zinc-finger</keyword>
<evidence type="ECO:0000256" key="8">
    <source>
        <dbReference type="ARBA" id="ARBA00023163"/>
    </source>
</evidence>
<dbReference type="FunFam" id="3.30.160.60:FF:000072">
    <property type="entry name" value="zinc finger protein 143 isoform X1"/>
    <property type="match status" value="1"/>
</dbReference>
<dbReference type="Gene3D" id="3.40.1800.20">
    <property type="match status" value="1"/>
</dbReference>
<dbReference type="GO" id="GO:0005634">
    <property type="term" value="C:nucleus"/>
    <property type="evidence" value="ECO:0007669"/>
    <property type="project" value="UniProtKB-SubCell"/>
</dbReference>
<feature type="compositionally biased region" description="Basic residues" evidence="10">
    <location>
        <begin position="167"/>
        <end position="180"/>
    </location>
</feature>
<evidence type="ECO:0000256" key="6">
    <source>
        <dbReference type="ARBA" id="ARBA00022833"/>
    </source>
</evidence>
<dbReference type="AlphaFoldDB" id="A0A6I8U0D2"/>
<reference evidence="11 12" key="1">
    <citation type="submission" date="2017-06" db="EMBL/GenBank/DDBJ databases">
        <title>Aedes aegypti genome working group (AGWG) sequencing and assembly.</title>
        <authorList>
            <consortium name="Aedes aegypti Genome Working Group (AGWG)"/>
            <person name="Matthews B.J."/>
        </authorList>
    </citation>
    <scope>NUCLEOTIDE SEQUENCE [LARGE SCALE GENOMIC DNA]</scope>
    <source>
        <strain evidence="11 12">LVP_AGWG</strain>
    </source>
</reference>
<evidence type="ECO:0000313" key="12">
    <source>
        <dbReference type="Proteomes" id="UP000008820"/>
    </source>
</evidence>